<proteinExistence type="predicted"/>
<dbReference type="Pfam" id="PF00651">
    <property type="entry name" value="BTB"/>
    <property type="match status" value="1"/>
</dbReference>
<dbReference type="SUPFAM" id="SSF54695">
    <property type="entry name" value="POZ domain"/>
    <property type="match status" value="1"/>
</dbReference>
<gene>
    <name evidence="2" type="ORF">NA56DRAFT_710546</name>
</gene>
<feature type="domain" description="BTB" evidence="1">
    <location>
        <begin position="14"/>
        <end position="85"/>
    </location>
</feature>
<dbReference type="AlphaFoldDB" id="A0A2J6PLG3"/>
<dbReference type="OrthoDB" id="194443at2759"/>
<evidence type="ECO:0000313" key="2">
    <source>
        <dbReference type="EMBL" id="PMD14861.1"/>
    </source>
</evidence>
<dbReference type="PANTHER" id="PTHR47843">
    <property type="entry name" value="BTB DOMAIN-CONTAINING PROTEIN-RELATED"/>
    <property type="match status" value="1"/>
</dbReference>
<dbReference type="InterPro" id="IPR000210">
    <property type="entry name" value="BTB/POZ_dom"/>
</dbReference>
<sequence>MANSLEKKPLNFIDLVKFRVGFGNEEKVFMIHKTFACDASPVLKAAFNSRFQEGQTQAYILEVVDAEIFDRLVLWIYTQTATFEEINGAEMEPPSKETQENFDEEVLKLLKLWILGDKLLMPQLQNEVMTAITEMWTLGQCHLKSTSWIPYIWDYTIAGSPIRRFVRSHVIRWVKKDHCLQHYKDFPPELLMDVLISAQEISTILDKKAETRQLWTSLQTESEWEVPEN</sequence>
<dbReference type="CDD" id="cd18186">
    <property type="entry name" value="BTB_POZ_ZBTB_KLHL-like"/>
    <property type="match status" value="1"/>
</dbReference>
<dbReference type="InterPro" id="IPR011333">
    <property type="entry name" value="SKP1/BTB/POZ_sf"/>
</dbReference>
<evidence type="ECO:0000259" key="1">
    <source>
        <dbReference type="PROSITE" id="PS50097"/>
    </source>
</evidence>
<dbReference type="Proteomes" id="UP000235672">
    <property type="component" value="Unassembled WGS sequence"/>
</dbReference>
<reference evidence="2 3" key="1">
    <citation type="submission" date="2016-05" db="EMBL/GenBank/DDBJ databases">
        <title>A degradative enzymes factory behind the ericoid mycorrhizal symbiosis.</title>
        <authorList>
            <consortium name="DOE Joint Genome Institute"/>
            <person name="Martino E."/>
            <person name="Morin E."/>
            <person name="Grelet G."/>
            <person name="Kuo A."/>
            <person name="Kohler A."/>
            <person name="Daghino S."/>
            <person name="Barry K."/>
            <person name="Choi C."/>
            <person name="Cichocki N."/>
            <person name="Clum A."/>
            <person name="Copeland A."/>
            <person name="Hainaut M."/>
            <person name="Haridas S."/>
            <person name="Labutti K."/>
            <person name="Lindquist E."/>
            <person name="Lipzen A."/>
            <person name="Khouja H.-R."/>
            <person name="Murat C."/>
            <person name="Ohm R."/>
            <person name="Olson A."/>
            <person name="Spatafora J."/>
            <person name="Veneault-Fourrey C."/>
            <person name="Henrissat B."/>
            <person name="Grigoriev I."/>
            <person name="Martin F."/>
            <person name="Perotto S."/>
        </authorList>
    </citation>
    <scope>NUCLEOTIDE SEQUENCE [LARGE SCALE GENOMIC DNA]</scope>
    <source>
        <strain evidence="2 3">UAMH 7357</strain>
    </source>
</reference>
<protein>
    <recommendedName>
        <fullName evidence="1">BTB domain-containing protein</fullName>
    </recommendedName>
</protein>
<dbReference type="EMBL" id="KZ613518">
    <property type="protein sequence ID" value="PMD14861.1"/>
    <property type="molecule type" value="Genomic_DNA"/>
</dbReference>
<keyword evidence="3" id="KW-1185">Reference proteome</keyword>
<dbReference type="PANTHER" id="PTHR47843:SF2">
    <property type="entry name" value="BTB DOMAIN-CONTAINING PROTEIN"/>
    <property type="match status" value="1"/>
</dbReference>
<accession>A0A2J6PLG3</accession>
<dbReference type="Gene3D" id="3.30.710.10">
    <property type="entry name" value="Potassium Channel Kv1.1, Chain A"/>
    <property type="match status" value="1"/>
</dbReference>
<evidence type="ECO:0000313" key="3">
    <source>
        <dbReference type="Proteomes" id="UP000235672"/>
    </source>
</evidence>
<dbReference type="PROSITE" id="PS50097">
    <property type="entry name" value="BTB"/>
    <property type="match status" value="1"/>
</dbReference>
<organism evidence="2 3">
    <name type="scientific">Hyaloscypha hepaticicola</name>
    <dbReference type="NCBI Taxonomy" id="2082293"/>
    <lineage>
        <taxon>Eukaryota</taxon>
        <taxon>Fungi</taxon>
        <taxon>Dikarya</taxon>
        <taxon>Ascomycota</taxon>
        <taxon>Pezizomycotina</taxon>
        <taxon>Leotiomycetes</taxon>
        <taxon>Helotiales</taxon>
        <taxon>Hyaloscyphaceae</taxon>
        <taxon>Hyaloscypha</taxon>
    </lineage>
</organism>
<name>A0A2J6PLG3_9HELO</name>